<feature type="region of interest" description="Disordered" evidence="2">
    <location>
        <begin position="83"/>
        <end position="106"/>
    </location>
</feature>
<dbReference type="GO" id="GO:1904262">
    <property type="term" value="P:negative regulation of TORC1 signaling"/>
    <property type="evidence" value="ECO:0007669"/>
    <property type="project" value="TreeGrafter"/>
</dbReference>
<accession>A0A9W8B0J9</accession>
<dbReference type="OrthoDB" id="338854at2759"/>
<name>A0A9W8B0J9_9FUNG</name>
<reference evidence="3" key="1">
    <citation type="submission" date="2022-07" db="EMBL/GenBank/DDBJ databases">
        <title>Phylogenomic reconstructions and comparative analyses of Kickxellomycotina fungi.</title>
        <authorList>
            <person name="Reynolds N.K."/>
            <person name="Stajich J.E."/>
            <person name="Barry K."/>
            <person name="Grigoriev I.V."/>
            <person name="Crous P."/>
            <person name="Smith M.E."/>
        </authorList>
    </citation>
    <scope>NUCLEOTIDE SEQUENCE</scope>
    <source>
        <strain evidence="3">RSA 567</strain>
    </source>
</reference>
<evidence type="ECO:0000256" key="1">
    <source>
        <dbReference type="ARBA" id="ARBA00008433"/>
    </source>
</evidence>
<evidence type="ECO:0000256" key="2">
    <source>
        <dbReference type="SAM" id="MobiDB-lite"/>
    </source>
</evidence>
<gene>
    <name evidence="3" type="primary">NPR2</name>
    <name evidence="3" type="ORF">H4R34_004259</name>
</gene>
<dbReference type="GO" id="GO:0005774">
    <property type="term" value="C:vacuolar membrane"/>
    <property type="evidence" value="ECO:0007669"/>
    <property type="project" value="TreeGrafter"/>
</dbReference>
<dbReference type="InterPro" id="IPR009348">
    <property type="entry name" value="NPR2-like"/>
</dbReference>
<protein>
    <submittedName>
        <fullName evidence="3">Nitrogen permease regulator 2</fullName>
    </submittedName>
</protein>
<comment type="similarity">
    <text evidence="1">Belongs to the NPR2 family.</text>
</comment>
<organism evidence="3 4">
    <name type="scientific">Dimargaris verticillata</name>
    <dbReference type="NCBI Taxonomy" id="2761393"/>
    <lineage>
        <taxon>Eukaryota</taxon>
        <taxon>Fungi</taxon>
        <taxon>Fungi incertae sedis</taxon>
        <taxon>Zoopagomycota</taxon>
        <taxon>Kickxellomycotina</taxon>
        <taxon>Dimargaritomycetes</taxon>
        <taxon>Dimargaritales</taxon>
        <taxon>Dimargaritaceae</taxon>
        <taxon>Dimargaris</taxon>
    </lineage>
</organism>
<evidence type="ECO:0000313" key="4">
    <source>
        <dbReference type="Proteomes" id="UP001151582"/>
    </source>
</evidence>
<dbReference type="AlphaFoldDB" id="A0A9W8B0J9"/>
<dbReference type="Proteomes" id="UP001151582">
    <property type="component" value="Unassembled WGS sequence"/>
</dbReference>
<dbReference type="PANTHER" id="PTHR12991:SF10">
    <property type="entry name" value="GATOR COMPLEX PROTEIN NPRL2"/>
    <property type="match status" value="1"/>
</dbReference>
<dbReference type="GO" id="GO:1990130">
    <property type="term" value="C:GATOR1 complex"/>
    <property type="evidence" value="ECO:0007669"/>
    <property type="project" value="TreeGrafter"/>
</dbReference>
<dbReference type="PANTHER" id="PTHR12991">
    <property type="entry name" value="NITROGEN PERMEASE REGULATOR 2/TUMOR SUPPRESSOR CANDIDATE 4"/>
    <property type="match status" value="1"/>
</dbReference>
<dbReference type="GO" id="GO:0010508">
    <property type="term" value="P:positive regulation of autophagy"/>
    <property type="evidence" value="ECO:0007669"/>
    <property type="project" value="TreeGrafter"/>
</dbReference>
<proteinExistence type="inferred from homology"/>
<comment type="caution">
    <text evidence="3">The sequence shown here is derived from an EMBL/GenBank/DDBJ whole genome shotgun (WGS) entry which is preliminary data.</text>
</comment>
<sequence length="466" mass="53124">MDTSHFGGFPEILCIFYAEFDIRKGSIVRYEVPEGFVTRKCVKASKELVPQPKAPATHNSRAPSDSGAAQLLTPAANGGAGLHASDMATSRSTAPPEAAVPKRLEPSADKSSAPLVYSLFDLSCDFIIPHHAELNRRVVTYFADDYKIIGYPVAIKGEQYKRNELSFNCAFVFRRGDKTDCFEPVIRKVAKVLEAMEYGIEFLRIPDKKSRLPDILTQLFMDLNQFNESRIVYHPWFDFNLKLFPALKNPPFVADHEVPVLVSDLGRVIDDMWDMTLVRVIEQINGVYHVKKIAERCNLDLELVRSCIQHLLYYECLVIVDIFKFSNIYALQPHVVEKIAQHITPEEFVAYVTLPDCKPPSFQDTIRYYFSLKPGLTVGRWMDKCGIAHSNVDIRRFIAFGVVKNLIYRVHKYPISMQPATHFPPNVARFFNGQHHLDAICTQLNLSEADMEEYCKTDANLYIIFK</sequence>
<dbReference type="GO" id="GO:0005096">
    <property type="term" value="F:GTPase activator activity"/>
    <property type="evidence" value="ECO:0007669"/>
    <property type="project" value="TreeGrafter"/>
</dbReference>
<evidence type="ECO:0000313" key="3">
    <source>
        <dbReference type="EMBL" id="KAJ1975645.1"/>
    </source>
</evidence>
<keyword evidence="4" id="KW-1185">Reference proteome</keyword>
<dbReference type="Pfam" id="PF06218">
    <property type="entry name" value="NPR2"/>
    <property type="match status" value="2"/>
</dbReference>
<feature type="region of interest" description="Disordered" evidence="2">
    <location>
        <begin position="49"/>
        <end position="70"/>
    </location>
</feature>
<dbReference type="EMBL" id="JANBQB010000506">
    <property type="protein sequence ID" value="KAJ1975645.1"/>
    <property type="molecule type" value="Genomic_DNA"/>
</dbReference>